<evidence type="ECO:0000313" key="1">
    <source>
        <dbReference type="EMBL" id="KAF4455152.1"/>
    </source>
</evidence>
<evidence type="ECO:0000313" key="2">
    <source>
        <dbReference type="Proteomes" id="UP000605986"/>
    </source>
</evidence>
<dbReference type="AlphaFoldDB" id="A0A8H4KPZ6"/>
<dbReference type="Proteomes" id="UP000605986">
    <property type="component" value="Unassembled WGS sequence"/>
</dbReference>
<organism evidence="1 2">
    <name type="scientific">Fusarium austroafricanum</name>
    <dbReference type="NCBI Taxonomy" id="2364996"/>
    <lineage>
        <taxon>Eukaryota</taxon>
        <taxon>Fungi</taxon>
        <taxon>Dikarya</taxon>
        <taxon>Ascomycota</taxon>
        <taxon>Pezizomycotina</taxon>
        <taxon>Sordariomycetes</taxon>
        <taxon>Hypocreomycetidae</taxon>
        <taxon>Hypocreales</taxon>
        <taxon>Nectriaceae</taxon>
        <taxon>Fusarium</taxon>
        <taxon>Fusarium concolor species complex</taxon>
    </lineage>
</organism>
<reference evidence="1" key="1">
    <citation type="submission" date="2020-01" db="EMBL/GenBank/DDBJ databases">
        <title>Identification and distribution of gene clusters putatively required for synthesis of sphingolipid metabolism inhibitors in phylogenetically diverse species of the filamentous fungus Fusarium.</title>
        <authorList>
            <person name="Kim H.-S."/>
            <person name="Busman M."/>
            <person name="Brown D.W."/>
            <person name="Divon H."/>
            <person name="Uhlig S."/>
            <person name="Proctor R.H."/>
        </authorList>
    </citation>
    <scope>NUCLEOTIDE SEQUENCE</scope>
    <source>
        <strain evidence="1">NRRL 53441</strain>
    </source>
</reference>
<accession>A0A8H4KPZ6</accession>
<comment type="caution">
    <text evidence="1">The sequence shown here is derived from an EMBL/GenBank/DDBJ whole genome shotgun (WGS) entry which is preliminary data.</text>
</comment>
<sequence>MPYDAKYYFPPSLLVKRRPKAARTDAVREANSITEKGLTGAATTSLLTPSGAVPTGPSAGWYDTEYPMAVGTT</sequence>
<dbReference type="EMBL" id="JAADJG010000104">
    <property type="protein sequence ID" value="KAF4455152.1"/>
    <property type="molecule type" value="Genomic_DNA"/>
</dbReference>
<proteinExistence type="predicted"/>
<protein>
    <submittedName>
        <fullName evidence="1">Uncharacterized protein</fullName>
    </submittedName>
</protein>
<gene>
    <name evidence="1" type="ORF">F53441_2472</name>
</gene>
<name>A0A8H4KPZ6_9HYPO</name>
<keyword evidence="2" id="KW-1185">Reference proteome</keyword>